<dbReference type="Gene3D" id="1.10.10.60">
    <property type="entry name" value="Homeodomain-like"/>
    <property type="match status" value="1"/>
</dbReference>
<dbReference type="Pfam" id="PF13936">
    <property type="entry name" value="HTH_38"/>
    <property type="match status" value="1"/>
</dbReference>
<evidence type="ECO:0000313" key="2">
    <source>
        <dbReference type="EMBL" id="GGC12962.1"/>
    </source>
</evidence>
<organism evidence="2 3">
    <name type="scientific">Marivita lacus</name>
    <dbReference type="NCBI Taxonomy" id="1323742"/>
    <lineage>
        <taxon>Bacteria</taxon>
        <taxon>Pseudomonadati</taxon>
        <taxon>Pseudomonadota</taxon>
        <taxon>Alphaproteobacteria</taxon>
        <taxon>Rhodobacterales</taxon>
        <taxon>Roseobacteraceae</taxon>
        <taxon>Marivita</taxon>
    </lineage>
</organism>
<keyword evidence="3" id="KW-1185">Reference proteome</keyword>
<sequence length="202" mass="22089">MRHHRKLTDDERRQIIEARAEGTPAALLARRFGVSTRTIYNTLSRAKGARSASTTTISTRLSARQLAGLQAALARRGITDQPAALRRLMEAADILLRPADPVVLDHLQAWGAQVATEGAAVNHIARKLNEAKLRGRPLPFTDDDMTTIRTFAGGLVEFAEAFRILWEAQLAAKTREVDKALEGLGAQSEAFADASQPNLSRK</sequence>
<dbReference type="EMBL" id="BMFC01000009">
    <property type="protein sequence ID" value="GGC12962.1"/>
    <property type="molecule type" value="Genomic_DNA"/>
</dbReference>
<feature type="domain" description="Transposase IS30-like HTH" evidence="1">
    <location>
        <begin position="4"/>
        <end position="45"/>
    </location>
</feature>
<reference evidence="3" key="1">
    <citation type="journal article" date="2019" name="Int. J. Syst. Evol. Microbiol.">
        <title>The Global Catalogue of Microorganisms (GCM) 10K type strain sequencing project: providing services to taxonomists for standard genome sequencing and annotation.</title>
        <authorList>
            <consortium name="The Broad Institute Genomics Platform"/>
            <consortium name="The Broad Institute Genome Sequencing Center for Infectious Disease"/>
            <person name="Wu L."/>
            <person name="Ma J."/>
        </authorList>
    </citation>
    <scope>NUCLEOTIDE SEQUENCE [LARGE SCALE GENOMIC DNA]</scope>
    <source>
        <strain evidence="3">CGMCC 1.12478</strain>
    </source>
</reference>
<evidence type="ECO:0000259" key="1">
    <source>
        <dbReference type="Pfam" id="PF13936"/>
    </source>
</evidence>
<dbReference type="SUPFAM" id="SSF46689">
    <property type="entry name" value="Homeodomain-like"/>
    <property type="match status" value="1"/>
</dbReference>
<name>A0ABQ1L2C0_9RHOB</name>
<gene>
    <name evidence="2" type="ORF">GCM10011363_32100</name>
</gene>
<dbReference type="Proteomes" id="UP000645462">
    <property type="component" value="Unassembled WGS sequence"/>
</dbReference>
<dbReference type="InterPro" id="IPR009057">
    <property type="entry name" value="Homeodomain-like_sf"/>
</dbReference>
<dbReference type="InterPro" id="IPR025246">
    <property type="entry name" value="IS30-like_HTH"/>
</dbReference>
<comment type="caution">
    <text evidence="2">The sequence shown here is derived from an EMBL/GenBank/DDBJ whole genome shotgun (WGS) entry which is preliminary data.</text>
</comment>
<protein>
    <recommendedName>
        <fullName evidence="1">Transposase IS30-like HTH domain-containing protein</fullName>
    </recommendedName>
</protein>
<proteinExistence type="predicted"/>
<evidence type="ECO:0000313" key="3">
    <source>
        <dbReference type="Proteomes" id="UP000645462"/>
    </source>
</evidence>
<accession>A0ABQ1L2C0</accession>
<dbReference type="RefSeq" id="WP_188483054.1">
    <property type="nucleotide sequence ID" value="NZ_BMFC01000009.1"/>
</dbReference>